<comment type="caution">
    <text evidence="1">The sequence shown here is derived from an EMBL/GenBank/DDBJ whole genome shotgun (WGS) entry which is preliminary data.</text>
</comment>
<gene>
    <name evidence="1" type="ORF">M3202_08635</name>
</gene>
<evidence type="ECO:0000313" key="2">
    <source>
        <dbReference type="Proteomes" id="UP001139179"/>
    </source>
</evidence>
<accession>A0A9X2DPA2</accession>
<sequence>MIYCNKKQKYKIIGFNFNESVRKKKFLILGLTGAFLSGGAVFAEEDQSLNGDFVITADCPASKSTSQSIEDNYEITGTAWSCRYQDTLPGYYGTLTHPERQTKSGTGQAGLRLHATGGKFVQARTVHPSAGNGPWRKDLLGGNSYAIEARYSRGQTGIGMQLRSNLLESSTGVVFDWRSN</sequence>
<dbReference type="Proteomes" id="UP001139179">
    <property type="component" value="Unassembled WGS sequence"/>
</dbReference>
<protein>
    <submittedName>
        <fullName evidence="1">Uncharacterized protein</fullName>
    </submittedName>
</protein>
<keyword evidence="2" id="KW-1185">Reference proteome</keyword>
<dbReference type="RefSeq" id="WP_251222935.1">
    <property type="nucleotide sequence ID" value="NZ_JAMBOL010000005.1"/>
</dbReference>
<proteinExistence type="predicted"/>
<dbReference type="EMBL" id="JAMBOL010000005">
    <property type="protein sequence ID" value="MCM3714151.1"/>
    <property type="molecule type" value="Genomic_DNA"/>
</dbReference>
<evidence type="ECO:0000313" key="1">
    <source>
        <dbReference type="EMBL" id="MCM3714151.1"/>
    </source>
</evidence>
<dbReference type="AlphaFoldDB" id="A0A9X2DPA2"/>
<organism evidence="1 2">
    <name type="scientific">Halalkalibacter oceani</name>
    <dbReference type="NCBI Taxonomy" id="1653776"/>
    <lineage>
        <taxon>Bacteria</taxon>
        <taxon>Bacillati</taxon>
        <taxon>Bacillota</taxon>
        <taxon>Bacilli</taxon>
        <taxon>Bacillales</taxon>
        <taxon>Bacillaceae</taxon>
        <taxon>Halalkalibacter</taxon>
    </lineage>
</organism>
<name>A0A9X2DPA2_9BACI</name>
<reference evidence="1" key="1">
    <citation type="submission" date="2022-05" db="EMBL/GenBank/DDBJ databases">
        <title>Comparative Genomics of Spacecraft Associated Microbes.</title>
        <authorList>
            <person name="Tran M.T."/>
            <person name="Wright A."/>
            <person name="Seuylemezian A."/>
            <person name="Eisen J."/>
            <person name="Coil D."/>
        </authorList>
    </citation>
    <scope>NUCLEOTIDE SEQUENCE</scope>
    <source>
        <strain evidence="1">214.1.1</strain>
    </source>
</reference>